<gene>
    <name evidence="1" type="ORF">G4D63_13410</name>
</gene>
<proteinExistence type="predicted"/>
<dbReference type="AlphaFoldDB" id="A0A6M0QAE9"/>
<evidence type="ECO:0000313" key="2">
    <source>
        <dbReference type="Proteomes" id="UP000481043"/>
    </source>
</evidence>
<protein>
    <submittedName>
        <fullName evidence="1">Uncharacterized protein</fullName>
    </submittedName>
</protein>
<dbReference type="Proteomes" id="UP000481043">
    <property type="component" value="Unassembled WGS sequence"/>
</dbReference>
<name>A0A6M0QAE9_9BACI</name>
<comment type="caution">
    <text evidence="1">The sequence shown here is derived from an EMBL/GenBank/DDBJ whole genome shotgun (WGS) entry which is preliminary data.</text>
</comment>
<organism evidence="1 2">
    <name type="scientific">Bacillus mesophilus</name>
    <dbReference type="NCBI Taxonomy" id="1808955"/>
    <lineage>
        <taxon>Bacteria</taxon>
        <taxon>Bacillati</taxon>
        <taxon>Bacillota</taxon>
        <taxon>Bacilli</taxon>
        <taxon>Bacillales</taxon>
        <taxon>Bacillaceae</taxon>
        <taxon>Bacillus</taxon>
    </lineage>
</organism>
<keyword evidence="2" id="KW-1185">Reference proteome</keyword>
<reference evidence="1 2" key="1">
    <citation type="submission" date="2020-02" db="EMBL/GenBank/DDBJ databases">
        <title>Bacillus aquiflavi sp. nov., isolated from yellow water of strong flavor Chinese baijiu in Yibin region of China.</title>
        <authorList>
            <person name="Xie J."/>
        </authorList>
    </citation>
    <scope>NUCLEOTIDE SEQUENCE [LARGE SCALE GENOMIC DNA]</scope>
    <source>
        <strain evidence="1 2">SA4</strain>
    </source>
</reference>
<accession>A0A6M0QAE9</accession>
<sequence>MANQISENSISEKLLERYVLLGKLSKDAKEEMDKIKQVFHAFFDEQSGSNTRAEVTIGDYFIQRQIRVSESFDDERTVEHLEQLNLKDCIQFVKRPDEKKIEAAIQLGLLNGEEMNSLKINKTTQAISVKKIK</sequence>
<evidence type="ECO:0000313" key="1">
    <source>
        <dbReference type="EMBL" id="NEY72729.1"/>
    </source>
</evidence>
<dbReference type="RefSeq" id="WP_163180179.1">
    <property type="nucleotide sequence ID" value="NZ_JAAIWM010000004.1"/>
</dbReference>
<dbReference type="EMBL" id="JAAIWM010000004">
    <property type="protein sequence ID" value="NEY72729.1"/>
    <property type="molecule type" value="Genomic_DNA"/>
</dbReference>